<evidence type="ECO:0000313" key="2">
    <source>
        <dbReference type="Proteomes" id="UP001179121"/>
    </source>
</evidence>
<dbReference type="Proteomes" id="UP001179121">
    <property type="component" value="Chromosome"/>
</dbReference>
<dbReference type="AlphaFoldDB" id="A0AA86T3Q4"/>
<proteinExistence type="predicted"/>
<name>A0AA86T3Q4_9BACT</name>
<gene>
    <name evidence="1" type="ORF">DNFV4_00095</name>
</gene>
<dbReference type="RefSeq" id="WP_289266712.1">
    <property type="nucleotide sequence ID" value="NZ_OX365700.1"/>
</dbReference>
<keyword evidence="2" id="KW-1185">Reference proteome</keyword>
<protein>
    <submittedName>
        <fullName evidence="1">Uncharacterized protein</fullName>
    </submittedName>
</protein>
<sequence length="97" mass="10658">MTVKKKVMCRIFIEERKHGTAWVPYKTLMGYGMGNRVIIGSRGEHVYGGAEFGIKEHAVDAAKAKAREVIAAKFEGVAEEDIEWAIVDEAAPLPIAV</sequence>
<reference evidence="1" key="1">
    <citation type="submission" date="2022-10" db="EMBL/GenBank/DDBJ databases">
        <authorList>
            <person name="Koch H."/>
        </authorList>
    </citation>
    <scope>NUCLEOTIDE SEQUENCE</scope>
    <source>
        <strain evidence="1">DNF</strain>
    </source>
</reference>
<dbReference type="KEGG" id="nti:DNFV4_00095"/>
<accession>A0AA86T3Q4</accession>
<evidence type="ECO:0000313" key="1">
    <source>
        <dbReference type="EMBL" id="CAI4029677.1"/>
    </source>
</evidence>
<organism evidence="1 2">
    <name type="scientific">Nitrospira tepida</name>
    <dbReference type="NCBI Taxonomy" id="2973512"/>
    <lineage>
        <taxon>Bacteria</taxon>
        <taxon>Pseudomonadati</taxon>
        <taxon>Nitrospirota</taxon>
        <taxon>Nitrospiria</taxon>
        <taxon>Nitrospirales</taxon>
        <taxon>Nitrospiraceae</taxon>
        <taxon>Nitrospira</taxon>
    </lineage>
</organism>
<dbReference type="EMBL" id="OX365700">
    <property type="protein sequence ID" value="CAI4029677.1"/>
    <property type="molecule type" value="Genomic_DNA"/>
</dbReference>